<dbReference type="OrthoDB" id="1690999at2"/>
<dbReference type="AlphaFoldDB" id="A0A1I5FE46"/>
<keyword evidence="3" id="KW-1185">Reference proteome</keyword>
<dbReference type="STRING" id="1527.SAMN04489757_11370"/>
<feature type="transmembrane region" description="Helical" evidence="1">
    <location>
        <begin position="9"/>
        <end position="27"/>
    </location>
</feature>
<keyword evidence="1" id="KW-0472">Membrane</keyword>
<keyword evidence="1" id="KW-1133">Transmembrane helix</keyword>
<accession>A0A1I5FE46</accession>
<dbReference type="RefSeq" id="WP_091686326.1">
    <property type="nucleotide sequence ID" value="NZ_BAABFM010000027.1"/>
</dbReference>
<evidence type="ECO:0000313" key="2">
    <source>
        <dbReference type="EMBL" id="SFO21886.1"/>
    </source>
</evidence>
<organism evidence="2 3">
    <name type="scientific">Anaerocolumna aminovalerica</name>
    <dbReference type="NCBI Taxonomy" id="1527"/>
    <lineage>
        <taxon>Bacteria</taxon>
        <taxon>Bacillati</taxon>
        <taxon>Bacillota</taxon>
        <taxon>Clostridia</taxon>
        <taxon>Lachnospirales</taxon>
        <taxon>Lachnospiraceae</taxon>
        <taxon>Anaerocolumna</taxon>
    </lineage>
</organism>
<gene>
    <name evidence="2" type="ORF">SAMN04489757_11370</name>
</gene>
<proteinExistence type="predicted"/>
<keyword evidence="1" id="KW-0812">Transmembrane</keyword>
<evidence type="ECO:0000256" key="1">
    <source>
        <dbReference type="SAM" id="Phobius"/>
    </source>
</evidence>
<dbReference type="EMBL" id="FOWD01000013">
    <property type="protein sequence ID" value="SFO21886.1"/>
    <property type="molecule type" value="Genomic_DNA"/>
</dbReference>
<dbReference type="Proteomes" id="UP000198806">
    <property type="component" value="Unassembled WGS sequence"/>
</dbReference>
<reference evidence="2 3" key="1">
    <citation type="submission" date="2016-10" db="EMBL/GenBank/DDBJ databases">
        <authorList>
            <person name="de Groot N.N."/>
        </authorList>
    </citation>
    <scope>NUCLEOTIDE SEQUENCE [LARGE SCALE GENOMIC DNA]</scope>
    <source>
        <strain evidence="2 3">DSM 1283</strain>
    </source>
</reference>
<sequence length="256" mass="29058">MRLKYKKMMIMVSMCVMGIGMITFSIMKPTANQNTSADGKKSKVASKTLLASNDSTASNEDETEVNMQAQDAALVTLEAPETETAEVKLEPLKKDSNKKVNKLIKSYLNGKLKNDMEAFEPLVNDASLLKLDDIKRQTKYIENYDNITCYTQKGLEEGSYVVYAYHEVKFKSIDTLAPAMNEFYVKTNENGEPYIYLGVVDTETDEYLDEVRNSEEVMDLIYDVNDKLQQAVNNDSSLSEFYLKLEETTQKVTKNE</sequence>
<protein>
    <submittedName>
        <fullName evidence="2">Uncharacterized protein</fullName>
    </submittedName>
</protein>
<evidence type="ECO:0000313" key="3">
    <source>
        <dbReference type="Proteomes" id="UP000198806"/>
    </source>
</evidence>
<name>A0A1I5FE46_9FIRM</name>